<evidence type="ECO:0000313" key="5">
    <source>
        <dbReference type="Proteomes" id="UP001500840"/>
    </source>
</evidence>
<feature type="chain" id="PRO_5046218123" description="Squalene cyclase C-terminal domain-containing protein" evidence="2">
    <location>
        <begin position="31"/>
        <end position="446"/>
    </location>
</feature>
<comment type="caution">
    <text evidence="4">The sequence shown here is derived from an EMBL/GenBank/DDBJ whole genome shotgun (WGS) entry which is preliminary data.</text>
</comment>
<feature type="region of interest" description="Disordered" evidence="1">
    <location>
        <begin position="41"/>
        <end position="73"/>
    </location>
</feature>
<accession>A0ABP8N0C6</accession>
<feature type="signal peptide" evidence="2">
    <location>
        <begin position="1"/>
        <end position="30"/>
    </location>
</feature>
<protein>
    <recommendedName>
        <fullName evidence="3">Squalene cyclase C-terminal domain-containing protein</fullName>
    </recommendedName>
</protein>
<evidence type="ECO:0000256" key="1">
    <source>
        <dbReference type="SAM" id="MobiDB-lite"/>
    </source>
</evidence>
<sequence>MSTTAFAARLLSRSLLCGTIATILTLNLVADEPASLPAELPATESTAEPADEGSKKQQAKSNKQQKKEEKKATAKVVKQGLSWLVSAQHSDGGWGGGSHARQQVLDPAKSPSDPATTAFAATALLRAGHTPSEGKYRDAVVNAMHYLVKVVENAEPNADRITSIEGTQPQRKLGPMIDTAMTAQFLTRVSDALPKNDPWHKRVEAALTSCLERMQRTQAKDGSWNSGGGWAPVLQSAWNCNSLELARALGKNVDAKKLEKAREYQKQNVNTTTGKASATAAAGVELYAFSGGLRGNAVDAAQAFQTIKEAKKQGKLQADAEVNEENLQIAGQDASQAKVLGDAVVQNRAQLERLGDESLLAGFGNNGGEEFLSYLMTSESLVIAGGEAWDKWNSKMTQRLGKIQNPDGSWNGHHCITSPVFCTAAALQVITTQNDIKLLKRVASAK</sequence>
<evidence type="ECO:0000313" key="4">
    <source>
        <dbReference type="EMBL" id="GAA4457496.1"/>
    </source>
</evidence>
<evidence type="ECO:0000256" key="2">
    <source>
        <dbReference type="SAM" id="SignalP"/>
    </source>
</evidence>
<name>A0ABP8N0C6_9BACT</name>
<organism evidence="4 5">
    <name type="scientific">Novipirellula rosea</name>
    <dbReference type="NCBI Taxonomy" id="1031540"/>
    <lineage>
        <taxon>Bacteria</taxon>
        <taxon>Pseudomonadati</taxon>
        <taxon>Planctomycetota</taxon>
        <taxon>Planctomycetia</taxon>
        <taxon>Pirellulales</taxon>
        <taxon>Pirellulaceae</taxon>
        <taxon>Novipirellula</taxon>
    </lineage>
</organism>
<gene>
    <name evidence="4" type="ORF">GCM10023156_34420</name>
</gene>
<evidence type="ECO:0000259" key="3">
    <source>
        <dbReference type="Pfam" id="PF13243"/>
    </source>
</evidence>
<dbReference type="RefSeq" id="WP_345323995.1">
    <property type="nucleotide sequence ID" value="NZ_BAABGA010000040.1"/>
</dbReference>
<dbReference type="Gene3D" id="1.50.10.20">
    <property type="match status" value="1"/>
</dbReference>
<dbReference type="SUPFAM" id="SSF48239">
    <property type="entry name" value="Terpenoid cyclases/Protein prenyltransferases"/>
    <property type="match status" value="2"/>
</dbReference>
<dbReference type="InterPro" id="IPR008930">
    <property type="entry name" value="Terpenoid_cyclase/PrenylTrfase"/>
</dbReference>
<proteinExistence type="predicted"/>
<feature type="region of interest" description="Disordered" evidence="1">
    <location>
        <begin position="88"/>
        <end position="113"/>
    </location>
</feature>
<feature type="domain" description="Squalene cyclase C-terminal" evidence="3">
    <location>
        <begin position="71"/>
        <end position="136"/>
    </location>
</feature>
<keyword evidence="5" id="KW-1185">Reference proteome</keyword>
<reference evidence="5" key="1">
    <citation type="journal article" date="2019" name="Int. J. Syst. Evol. Microbiol.">
        <title>The Global Catalogue of Microorganisms (GCM) 10K type strain sequencing project: providing services to taxonomists for standard genome sequencing and annotation.</title>
        <authorList>
            <consortium name="The Broad Institute Genomics Platform"/>
            <consortium name="The Broad Institute Genome Sequencing Center for Infectious Disease"/>
            <person name="Wu L."/>
            <person name="Ma J."/>
        </authorList>
    </citation>
    <scope>NUCLEOTIDE SEQUENCE [LARGE SCALE GENOMIC DNA]</scope>
    <source>
        <strain evidence="5">JCM 17759</strain>
    </source>
</reference>
<dbReference type="Proteomes" id="UP001500840">
    <property type="component" value="Unassembled WGS sequence"/>
</dbReference>
<dbReference type="InterPro" id="IPR032696">
    <property type="entry name" value="SQ_cyclase_C"/>
</dbReference>
<dbReference type="EMBL" id="BAABGA010000040">
    <property type="protein sequence ID" value="GAA4457496.1"/>
    <property type="molecule type" value="Genomic_DNA"/>
</dbReference>
<keyword evidence="2" id="KW-0732">Signal</keyword>
<dbReference type="Pfam" id="PF13243">
    <property type="entry name" value="SQHop_cyclase_C"/>
    <property type="match status" value="1"/>
</dbReference>